<keyword evidence="2" id="KW-1185">Reference proteome</keyword>
<dbReference type="EMBL" id="JAHLJV010000350">
    <property type="protein sequence ID" value="KAK1561353.1"/>
    <property type="molecule type" value="Genomic_DNA"/>
</dbReference>
<proteinExistence type="predicted"/>
<dbReference type="RefSeq" id="XP_060406630.1">
    <property type="nucleotide sequence ID" value="XM_060560509.1"/>
</dbReference>
<evidence type="ECO:0000313" key="1">
    <source>
        <dbReference type="EMBL" id="KAK1561353.1"/>
    </source>
</evidence>
<sequence>MLTKKCRLRRLLIRYKSLLATKPISTNVLSIARLATTSSSKKEEALNVKELDNILIEASAFIKDNYIVNLASATVLPSGVGYLGYYKSKVVIVKKSKKKNFININLVKVLYLGEYSIRLLPKVNKVGREPKEEGYIRTKFIIIIKREGIKRGSKDNIGGRGDLGKRYNKRIYKGYRVKREDKDKDKKIKVGQNIKKGRVTQRVFSNKKCK</sequence>
<evidence type="ECO:0000313" key="2">
    <source>
        <dbReference type="Proteomes" id="UP001230504"/>
    </source>
</evidence>
<reference evidence="1" key="1">
    <citation type="submission" date="2021-06" db="EMBL/GenBank/DDBJ databases">
        <title>Comparative genomics, transcriptomics and evolutionary studies reveal genomic signatures of adaptation to plant cell wall in hemibiotrophic fungi.</title>
        <authorList>
            <consortium name="DOE Joint Genome Institute"/>
            <person name="Baroncelli R."/>
            <person name="Diaz J.F."/>
            <person name="Benocci T."/>
            <person name="Peng M."/>
            <person name="Battaglia E."/>
            <person name="Haridas S."/>
            <person name="Andreopoulos W."/>
            <person name="Labutti K."/>
            <person name="Pangilinan J."/>
            <person name="Floch G.L."/>
            <person name="Makela M.R."/>
            <person name="Henrissat B."/>
            <person name="Grigoriev I.V."/>
            <person name="Crouch J.A."/>
            <person name="De Vries R.P."/>
            <person name="Sukno S.A."/>
            <person name="Thon M.R."/>
        </authorList>
    </citation>
    <scope>NUCLEOTIDE SEQUENCE</scope>
    <source>
        <strain evidence="1">CBS 125086</strain>
    </source>
</reference>
<comment type="caution">
    <text evidence="1">The sequence shown here is derived from an EMBL/GenBank/DDBJ whole genome shotgun (WGS) entry which is preliminary data.</text>
</comment>
<dbReference type="Proteomes" id="UP001230504">
    <property type="component" value="Unassembled WGS sequence"/>
</dbReference>
<name>A0AAD8PIB1_9PEZI</name>
<dbReference type="AlphaFoldDB" id="A0AAD8PIB1"/>
<protein>
    <submittedName>
        <fullName evidence="1">Uncharacterized protein</fullName>
    </submittedName>
</protein>
<accession>A0AAD8PIB1</accession>
<organism evidence="1 2">
    <name type="scientific">Colletotrichum navitas</name>
    <dbReference type="NCBI Taxonomy" id="681940"/>
    <lineage>
        <taxon>Eukaryota</taxon>
        <taxon>Fungi</taxon>
        <taxon>Dikarya</taxon>
        <taxon>Ascomycota</taxon>
        <taxon>Pezizomycotina</taxon>
        <taxon>Sordariomycetes</taxon>
        <taxon>Hypocreomycetidae</taxon>
        <taxon>Glomerellales</taxon>
        <taxon>Glomerellaceae</taxon>
        <taxon>Colletotrichum</taxon>
        <taxon>Colletotrichum graminicola species complex</taxon>
    </lineage>
</organism>
<gene>
    <name evidence="1" type="ORF">LY79DRAFT_585571</name>
</gene>
<dbReference type="GeneID" id="85444749"/>